<dbReference type="Pfam" id="PF01208">
    <property type="entry name" value="URO-D"/>
    <property type="match status" value="1"/>
</dbReference>
<dbReference type="AlphaFoldDB" id="A0A850T1Y2"/>
<evidence type="ECO:0000313" key="3">
    <source>
        <dbReference type="Proteomes" id="UP000553343"/>
    </source>
</evidence>
<organism evidence="2 3">
    <name type="scientific">Desulfobacter latus</name>
    <dbReference type="NCBI Taxonomy" id="2292"/>
    <lineage>
        <taxon>Bacteria</taxon>
        <taxon>Pseudomonadati</taxon>
        <taxon>Thermodesulfobacteriota</taxon>
        <taxon>Desulfobacteria</taxon>
        <taxon>Desulfobacterales</taxon>
        <taxon>Desulfobacteraceae</taxon>
        <taxon>Desulfobacter</taxon>
    </lineage>
</organism>
<comment type="caution">
    <text evidence="2">The sequence shown here is derived from an EMBL/GenBank/DDBJ whole genome shotgun (WGS) entry which is preliminary data.</text>
</comment>
<keyword evidence="3" id="KW-1185">Reference proteome</keyword>
<dbReference type="InterPro" id="IPR000257">
    <property type="entry name" value="Uroporphyrinogen_deCOase"/>
</dbReference>
<feature type="domain" description="Uroporphyrinogen decarboxylase (URO-D)" evidence="1">
    <location>
        <begin position="4"/>
        <end position="333"/>
    </location>
</feature>
<evidence type="ECO:0000259" key="1">
    <source>
        <dbReference type="Pfam" id="PF01208"/>
    </source>
</evidence>
<protein>
    <submittedName>
        <fullName evidence="2">Uroporphyrinogen decarboxylase family protein</fullName>
    </submittedName>
</protein>
<dbReference type="Proteomes" id="UP000553343">
    <property type="component" value="Unassembled WGS sequence"/>
</dbReference>
<dbReference type="PANTHER" id="PTHR47099:SF1">
    <property type="entry name" value="METHYLCOBAMIDE:COM METHYLTRANSFERASE MTBA"/>
    <property type="match status" value="1"/>
</dbReference>
<sequence length="337" mass="37397">MNHLERLAATIKFKKTDRPPVAGPVFGHAAHLSGLPLHKYLQSGRLLAEAQIRAYKHYGYDITFAFFDVNVETEAMGAVLHFRDHDYPYIKQEALSPDTDFSGLVLPDFSHAGRIPELLEGVRLLRAEFADSLPVAGLVLGPFNLACQLIGMENTLYLAVDNPEAFTGLLDFATEFCIAYGIAQIKAGVHLPIVFDVSASPEIIPVAFFREFELPRLRSVFKRFKAAGAIAGWLFMTGDIKPILHYFPRIGVDIANFDYCVPPDAVKQSLTYTCVNGNIKPLLFEYGTPEDIDRAARELLTEFSRRKGFILSAGCEIPLRARPDTIQALVNAAFESC</sequence>
<proteinExistence type="predicted"/>
<dbReference type="RefSeq" id="WP_178367816.1">
    <property type="nucleotide sequence ID" value="NZ_JACADJ010000071.1"/>
</dbReference>
<dbReference type="InterPro" id="IPR052024">
    <property type="entry name" value="Methanogen_methyltrans"/>
</dbReference>
<gene>
    <name evidence="2" type="ORF">HXW94_15450</name>
</gene>
<dbReference type="CDD" id="cd03465">
    <property type="entry name" value="URO-D_like"/>
    <property type="match status" value="1"/>
</dbReference>
<reference evidence="2 3" key="1">
    <citation type="submission" date="2020-06" db="EMBL/GenBank/DDBJ databases">
        <title>High-quality draft genome of sulfate reducer Desulfobacter latus type strain AcrS2 isolated from marine sediment.</title>
        <authorList>
            <person name="Hoppe M."/>
            <person name="Larsen C.K."/>
            <person name="Marshall I.P.G."/>
            <person name="Schramm A."/>
            <person name="Marietou A.G."/>
        </authorList>
    </citation>
    <scope>NUCLEOTIDE SEQUENCE [LARGE SCALE GENOMIC DNA]</scope>
    <source>
        <strain evidence="2 3">AcRS2</strain>
    </source>
</reference>
<dbReference type="PANTHER" id="PTHR47099">
    <property type="entry name" value="METHYLCOBAMIDE:COM METHYLTRANSFERASE MTBA"/>
    <property type="match status" value="1"/>
</dbReference>
<dbReference type="Gene3D" id="3.20.20.210">
    <property type="match status" value="1"/>
</dbReference>
<dbReference type="GO" id="GO:0006779">
    <property type="term" value="P:porphyrin-containing compound biosynthetic process"/>
    <property type="evidence" value="ECO:0007669"/>
    <property type="project" value="InterPro"/>
</dbReference>
<evidence type="ECO:0000313" key="2">
    <source>
        <dbReference type="EMBL" id="NWH06360.1"/>
    </source>
</evidence>
<name>A0A850T1Y2_9BACT</name>
<dbReference type="EMBL" id="JACADJ010000071">
    <property type="protein sequence ID" value="NWH06360.1"/>
    <property type="molecule type" value="Genomic_DNA"/>
</dbReference>
<accession>A0A850T1Y2</accession>
<dbReference type="GO" id="GO:0004853">
    <property type="term" value="F:uroporphyrinogen decarboxylase activity"/>
    <property type="evidence" value="ECO:0007669"/>
    <property type="project" value="InterPro"/>
</dbReference>
<dbReference type="InterPro" id="IPR038071">
    <property type="entry name" value="UROD/MetE-like_sf"/>
</dbReference>
<dbReference type="SUPFAM" id="SSF51726">
    <property type="entry name" value="UROD/MetE-like"/>
    <property type="match status" value="1"/>
</dbReference>